<dbReference type="AlphaFoldDB" id="A0A1A5YET6"/>
<dbReference type="STRING" id="1844972.A7K91_20545"/>
<dbReference type="RefSeq" id="WP_068685549.1">
    <property type="nucleotide sequence ID" value="NZ_LYPA01000067.1"/>
</dbReference>
<dbReference type="EMBL" id="LYPA01000067">
    <property type="protein sequence ID" value="OBR64082.1"/>
    <property type="molecule type" value="Genomic_DNA"/>
</dbReference>
<feature type="transmembrane region" description="Helical" evidence="1">
    <location>
        <begin position="151"/>
        <end position="171"/>
    </location>
</feature>
<feature type="transmembrane region" description="Helical" evidence="1">
    <location>
        <begin position="6"/>
        <end position="26"/>
    </location>
</feature>
<sequence length="180" mass="19865">MAVIIIACEVGFWVLVLAGLIARYMFRQPKLGWSLLLLTPVVDLLLLIVTALDLKNGAEASFVHGIAAIYIGVSIAYGHKMIGWADKQFAYRFANGPAPSKPPKYGADHAAHERRGWLSHLLAWIIGAATLYGIILFVGDGAQTEPLMQCIRVWGIILIIDFAYSFSFTLWPRKVKKPIG</sequence>
<evidence type="ECO:0000256" key="1">
    <source>
        <dbReference type="SAM" id="Phobius"/>
    </source>
</evidence>
<keyword evidence="3" id="KW-1185">Reference proteome</keyword>
<evidence type="ECO:0000313" key="3">
    <source>
        <dbReference type="Proteomes" id="UP000092024"/>
    </source>
</evidence>
<feature type="transmembrane region" description="Helical" evidence="1">
    <location>
        <begin position="33"/>
        <end position="54"/>
    </location>
</feature>
<organism evidence="2 3">
    <name type="scientific">Paenibacillus oryzae</name>
    <dbReference type="NCBI Taxonomy" id="1844972"/>
    <lineage>
        <taxon>Bacteria</taxon>
        <taxon>Bacillati</taxon>
        <taxon>Bacillota</taxon>
        <taxon>Bacilli</taxon>
        <taxon>Bacillales</taxon>
        <taxon>Paenibacillaceae</taxon>
        <taxon>Paenibacillus</taxon>
    </lineage>
</organism>
<evidence type="ECO:0008006" key="4">
    <source>
        <dbReference type="Google" id="ProtNLM"/>
    </source>
</evidence>
<dbReference type="Proteomes" id="UP000092024">
    <property type="component" value="Unassembled WGS sequence"/>
</dbReference>
<keyword evidence="1" id="KW-0812">Transmembrane</keyword>
<dbReference type="OrthoDB" id="2082317at2"/>
<keyword evidence="1" id="KW-0472">Membrane</keyword>
<feature type="transmembrane region" description="Helical" evidence="1">
    <location>
        <begin position="121"/>
        <end position="139"/>
    </location>
</feature>
<feature type="transmembrane region" description="Helical" evidence="1">
    <location>
        <begin position="60"/>
        <end position="78"/>
    </location>
</feature>
<keyword evidence="1" id="KW-1133">Transmembrane helix</keyword>
<reference evidence="2 3" key="1">
    <citation type="submission" date="2016-05" db="EMBL/GenBank/DDBJ databases">
        <title>Paenibacillus oryzae. sp. nov., isolated from the rice root.</title>
        <authorList>
            <person name="Zhang J."/>
            <person name="Zhang X."/>
        </authorList>
    </citation>
    <scope>NUCLEOTIDE SEQUENCE [LARGE SCALE GENOMIC DNA]</scope>
    <source>
        <strain evidence="2 3">1DrF-4</strain>
    </source>
</reference>
<accession>A0A1A5YET6</accession>
<name>A0A1A5YET6_9BACL</name>
<evidence type="ECO:0000313" key="2">
    <source>
        <dbReference type="EMBL" id="OBR64082.1"/>
    </source>
</evidence>
<protein>
    <recommendedName>
        <fullName evidence="4">2TM domain-containing protein</fullName>
    </recommendedName>
</protein>
<comment type="caution">
    <text evidence="2">The sequence shown here is derived from an EMBL/GenBank/DDBJ whole genome shotgun (WGS) entry which is preliminary data.</text>
</comment>
<proteinExistence type="predicted"/>
<gene>
    <name evidence="2" type="ORF">A7K91_20545</name>
</gene>